<reference evidence="1 2" key="1">
    <citation type="journal article" date="2014" name="Genome Biol. Evol.">
        <title>The genome of the myxosporean Thelohanellus kitauei shows adaptations to nutrient acquisition within its fish host.</title>
        <authorList>
            <person name="Yang Y."/>
            <person name="Xiong J."/>
            <person name="Zhou Z."/>
            <person name="Huo F."/>
            <person name="Miao W."/>
            <person name="Ran C."/>
            <person name="Liu Y."/>
            <person name="Zhang J."/>
            <person name="Feng J."/>
            <person name="Wang M."/>
            <person name="Wang M."/>
            <person name="Wang L."/>
            <person name="Yao B."/>
        </authorList>
    </citation>
    <scope>NUCLEOTIDE SEQUENCE [LARGE SCALE GENOMIC DNA]</scope>
    <source>
        <strain evidence="1">Wuqing</strain>
    </source>
</reference>
<evidence type="ECO:0000313" key="1">
    <source>
        <dbReference type="EMBL" id="KII67795.1"/>
    </source>
</evidence>
<dbReference type="Gene3D" id="1.25.40.10">
    <property type="entry name" value="Tetratricopeptide repeat domain"/>
    <property type="match status" value="1"/>
</dbReference>
<protein>
    <recommendedName>
        <fullName evidence="3">Beta-soluble NSF attachment protein</fullName>
    </recommendedName>
</protein>
<proteinExistence type="predicted"/>
<comment type="caution">
    <text evidence="1">The sequence shown here is derived from an EMBL/GenBank/DDBJ whole genome shotgun (WGS) entry which is preliminary data.</text>
</comment>
<dbReference type="SUPFAM" id="SSF48452">
    <property type="entry name" value="TPR-like"/>
    <property type="match status" value="1"/>
</dbReference>
<dbReference type="AlphaFoldDB" id="A0A0C2MUE6"/>
<dbReference type="Pfam" id="PF14938">
    <property type="entry name" value="SNAP"/>
    <property type="match status" value="1"/>
</dbReference>
<dbReference type="OrthoDB" id="9984275at2759"/>
<dbReference type="Proteomes" id="UP000031668">
    <property type="component" value="Unassembled WGS sequence"/>
</dbReference>
<dbReference type="InterPro" id="IPR011990">
    <property type="entry name" value="TPR-like_helical_dom_sf"/>
</dbReference>
<accession>A0A0C2MUE6</accession>
<keyword evidence="2" id="KW-1185">Reference proteome</keyword>
<evidence type="ECO:0008006" key="3">
    <source>
        <dbReference type="Google" id="ProtNLM"/>
    </source>
</evidence>
<evidence type="ECO:0000313" key="2">
    <source>
        <dbReference type="Proteomes" id="UP000031668"/>
    </source>
</evidence>
<gene>
    <name evidence="1" type="ORF">RF11_04440</name>
</gene>
<dbReference type="EMBL" id="JWZT01003076">
    <property type="protein sequence ID" value="KII67795.1"/>
    <property type="molecule type" value="Genomic_DNA"/>
</dbReference>
<name>A0A0C2MUE6_THEKT</name>
<sequence length="215" mass="25033">MDMHSGIKTEEKKIVTEAYLLKISDDCNSLINTANEHKRSSQFEKAGDAFVKAAELMHSHRYRNSTVIAAYEDAATCYLQIKDCRALACYLSAVDIFVKTEKIEEGIENCFIWGYKCGQELVDKNKGEELYKKGEDLRHEHGLPHSCVITHFDETQLEIEDDSKREQYLNELTELSMKLFADFALKRMKNFTVKFFIYVIYKIKCLKELQKNMKK</sequence>
<organism evidence="1 2">
    <name type="scientific">Thelohanellus kitauei</name>
    <name type="common">Myxosporean</name>
    <dbReference type="NCBI Taxonomy" id="669202"/>
    <lineage>
        <taxon>Eukaryota</taxon>
        <taxon>Metazoa</taxon>
        <taxon>Cnidaria</taxon>
        <taxon>Myxozoa</taxon>
        <taxon>Myxosporea</taxon>
        <taxon>Bivalvulida</taxon>
        <taxon>Platysporina</taxon>
        <taxon>Myxobolidae</taxon>
        <taxon>Thelohanellus</taxon>
    </lineage>
</organism>